<dbReference type="Proteomes" id="UP000006201">
    <property type="component" value="Unassembled WGS sequence"/>
</dbReference>
<evidence type="ECO:0000313" key="2">
    <source>
        <dbReference type="Proteomes" id="UP000006201"/>
    </source>
</evidence>
<comment type="caution">
    <text evidence="1">The sequence shown here is derived from an EMBL/GenBank/DDBJ whole genome shotgun (WGS) entry which is preliminary data.</text>
</comment>
<evidence type="ECO:0000313" key="1">
    <source>
        <dbReference type="EMBL" id="EAR27119.1"/>
    </source>
</evidence>
<sequence>MMQIETLRDVLHRTKAFHQQLGMCLSQCAEENTDDRAQMLLNYLANHEGNLADVINGFAVSSDENALNTWCYEWVNKLAIVHDEYNDVPFAKLNAAQIMSVIVAQHQQVLSLYRYLVSQVSQAVIPSAEEMLASVYSLEQREIMSMVQSVNRFRDM</sequence>
<evidence type="ECO:0008006" key="3">
    <source>
        <dbReference type="Google" id="ProtNLM"/>
    </source>
</evidence>
<name>A4CDS7_9GAMM</name>
<accession>A4CDS7</accession>
<reference evidence="1 2" key="1">
    <citation type="submission" date="2006-02" db="EMBL/GenBank/DDBJ databases">
        <authorList>
            <person name="Moran M.A."/>
            <person name="Kjelleberg S."/>
            <person name="Egan S."/>
            <person name="Saunders N."/>
            <person name="Thomas T."/>
            <person name="Ferriera S."/>
            <person name="Johnson J."/>
            <person name="Kravitz S."/>
            <person name="Halpern A."/>
            <person name="Remington K."/>
            <person name="Beeson K."/>
            <person name="Tran B."/>
            <person name="Rogers Y.-H."/>
            <person name="Friedman R."/>
            <person name="Venter J.C."/>
        </authorList>
    </citation>
    <scope>NUCLEOTIDE SEQUENCE [LARGE SCALE GENOMIC DNA]</scope>
    <source>
        <strain evidence="1 2">D2</strain>
    </source>
</reference>
<gene>
    <name evidence="1" type="ORF">PTD2_05595</name>
</gene>
<protein>
    <recommendedName>
        <fullName evidence="3">Orphan protein</fullName>
    </recommendedName>
</protein>
<dbReference type="eggNOG" id="ENOG502ZC5G">
    <property type="taxonomic scope" value="Bacteria"/>
</dbReference>
<dbReference type="AlphaFoldDB" id="A4CDS7"/>
<dbReference type="STRING" id="87626.PTD2_05595"/>
<proteinExistence type="predicted"/>
<organism evidence="1 2">
    <name type="scientific">Pseudoalteromonas tunicata D2</name>
    <dbReference type="NCBI Taxonomy" id="87626"/>
    <lineage>
        <taxon>Bacteria</taxon>
        <taxon>Pseudomonadati</taxon>
        <taxon>Pseudomonadota</taxon>
        <taxon>Gammaproteobacteria</taxon>
        <taxon>Alteromonadales</taxon>
        <taxon>Pseudoalteromonadaceae</taxon>
        <taxon>Pseudoalteromonas</taxon>
    </lineage>
</organism>
<dbReference type="HOGENOM" id="CLU_142796_1_0_6"/>
<dbReference type="RefSeq" id="WP_009838982.1">
    <property type="nucleotide sequence ID" value="NZ_AAOH01000007.1"/>
</dbReference>
<dbReference type="EMBL" id="AAOH01000007">
    <property type="protein sequence ID" value="EAR27119.1"/>
    <property type="molecule type" value="Genomic_DNA"/>
</dbReference>
<keyword evidence="2" id="KW-1185">Reference proteome</keyword>